<keyword evidence="3 5" id="KW-1133">Transmembrane helix</keyword>
<evidence type="ECO:0000313" key="7">
    <source>
        <dbReference type="EMBL" id="MFC5771288.1"/>
    </source>
</evidence>
<dbReference type="Pfam" id="PF13664">
    <property type="entry name" value="DUF4149"/>
    <property type="match status" value="1"/>
</dbReference>
<keyword evidence="2 5" id="KW-0812">Transmembrane</keyword>
<name>A0ABW1AWH0_9RHOO</name>
<sequence length="156" mass="17232">MLNRFAEHLALVIVTLWVGGMWAVGYLVAPVLFDMLSDRMLAGRVAGRLFDFVGWFGLGSAIYLLLFAAIRMGWAVFRSGLFWLVLVLLALVAAGQFGIQPLMAELKASAWPRDVMNSVMRDRFAAWHGVSSVLYLVQSLLGAALVFALRKNLKQG</sequence>
<evidence type="ECO:0000256" key="5">
    <source>
        <dbReference type="SAM" id="Phobius"/>
    </source>
</evidence>
<dbReference type="Proteomes" id="UP001595974">
    <property type="component" value="Unassembled WGS sequence"/>
</dbReference>
<feature type="transmembrane region" description="Helical" evidence="5">
    <location>
        <begin position="9"/>
        <end position="32"/>
    </location>
</feature>
<feature type="transmembrane region" description="Helical" evidence="5">
    <location>
        <begin position="82"/>
        <end position="104"/>
    </location>
</feature>
<keyword evidence="8" id="KW-1185">Reference proteome</keyword>
<feature type="transmembrane region" description="Helical" evidence="5">
    <location>
        <begin position="52"/>
        <end position="70"/>
    </location>
</feature>
<evidence type="ECO:0000256" key="3">
    <source>
        <dbReference type="ARBA" id="ARBA00022989"/>
    </source>
</evidence>
<gene>
    <name evidence="7" type="ORF">ACFPTN_18060</name>
</gene>
<dbReference type="InterPro" id="IPR025423">
    <property type="entry name" value="TMEM205-like"/>
</dbReference>
<protein>
    <submittedName>
        <fullName evidence="7">DUF4149 domain-containing protein</fullName>
    </submittedName>
</protein>
<feature type="domain" description="TMEM205-like" evidence="6">
    <location>
        <begin position="13"/>
        <end position="109"/>
    </location>
</feature>
<comment type="caution">
    <text evidence="7">The sequence shown here is derived from an EMBL/GenBank/DDBJ whole genome shotgun (WGS) entry which is preliminary data.</text>
</comment>
<evidence type="ECO:0000256" key="2">
    <source>
        <dbReference type="ARBA" id="ARBA00022692"/>
    </source>
</evidence>
<accession>A0ABW1AWH0</accession>
<keyword evidence="4 5" id="KW-0472">Membrane</keyword>
<dbReference type="EMBL" id="JBHSOG010000094">
    <property type="protein sequence ID" value="MFC5771288.1"/>
    <property type="molecule type" value="Genomic_DNA"/>
</dbReference>
<dbReference type="RefSeq" id="WP_232516634.1">
    <property type="nucleotide sequence ID" value="NZ_JBHSOG010000094.1"/>
</dbReference>
<organism evidence="7 8">
    <name type="scientific">Thauera sinica</name>
    <dbReference type="NCBI Taxonomy" id="2665146"/>
    <lineage>
        <taxon>Bacteria</taxon>
        <taxon>Pseudomonadati</taxon>
        <taxon>Pseudomonadota</taxon>
        <taxon>Betaproteobacteria</taxon>
        <taxon>Rhodocyclales</taxon>
        <taxon>Zoogloeaceae</taxon>
        <taxon>Thauera</taxon>
    </lineage>
</organism>
<reference evidence="8" key="1">
    <citation type="journal article" date="2019" name="Int. J. Syst. Evol. Microbiol.">
        <title>The Global Catalogue of Microorganisms (GCM) 10K type strain sequencing project: providing services to taxonomists for standard genome sequencing and annotation.</title>
        <authorList>
            <consortium name="The Broad Institute Genomics Platform"/>
            <consortium name="The Broad Institute Genome Sequencing Center for Infectious Disease"/>
            <person name="Wu L."/>
            <person name="Ma J."/>
        </authorList>
    </citation>
    <scope>NUCLEOTIDE SEQUENCE [LARGE SCALE GENOMIC DNA]</scope>
    <source>
        <strain evidence="8">SHR3</strain>
    </source>
</reference>
<feature type="transmembrane region" description="Helical" evidence="5">
    <location>
        <begin position="124"/>
        <end position="149"/>
    </location>
</feature>
<evidence type="ECO:0000256" key="4">
    <source>
        <dbReference type="ARBA" id="ARBA00023136"/>
    </source>
</evidence>
<evidence type="ECO:0000256" key="1">
    <source>
        <dbReference type="ARBA" id="ARBA00004370"/>
    </source>
</evidence>
<evidence type="ECO:0000313" key="8">
    <source>
        <dbReference type="Proteomes" id="UP001595974"/>
    </source>
</evidence>
<comment type="subcellular location">
    <subcellularLocation>
        <location evidence="1">Membrane</location>
    </subcellularLocation>
</comment>
<evidence type="ECO:0000259" key="6">
    <source>
        <dbReference type="Pfam" id="PF13664"/>
    </source>
</evidence>
<proteinExistence type="predicted"/>